<evidence type="ECO:0000313" key="1">
    <source>
        <dbReference type="EMBL" id="KAJ9114672.1"/>
    </source>
</evidence>
<sequence>MKLDSTYAAEAAPQDIYHPYPQPLAQPELHGNGTSCGIPSDGQPGGSVSTMPDQHYAYGISPAAYPHVEPANMQGQEEASPGGRMRPHRVDSFMDPDPFMPSIPSRTDWQHSVQPLQTGAETFPGYGSLSSAPAPDPTYTQDHLIMTGTGSNNAYFGDQNHGGGIQLSSMQTAALSPEPSVHDAIDGRADTATPTDDPLQPDMPLTCTIRVPIGERGLQTSGDLQALLSQPDMIWVPPPPTLNTDANWQGPILPGCIYINFPSRQWCMLPVPDVSQELLQLQQLQREGETAIETRRGGETIENESGSVVGKAKTRHHHRRATTLGSLVAASPPFSHLSHQEGSTSPETPQASPKRRRFTGPLEEPFHPLADNSWRHDALSASGLLTGYQQTDVRPPVMKPYQTRRNTDASTLNPVPYGRGSWNASEQSRTSAGMGPTKIMGSSPVPIAVGQPPLVMSRGTERTNQMASNAAGVLGGFGHVDADAPVFADLALHTLSSETSLKVYNHLLALHKKLQTVTTGKGSSVVENPGRCWCKDKNRKQAKVCTDEICILSESCARQMVAALLDADEKWSQQVDTQMLWLNLDGSNSSTYIQGHLKVGPISLSDVFKHINAMPAVTGQPQKHFPPMFSYRIATRVDVLLQEERNGITRLNALDGSQRSVATATIPEDSGTTQGWPSFTQIALTSQSARSSHAPSFHDDDGSSLEKCHMPDPTARRPASSKIVDQKKCFLTSETSGKVYAHLVTLFDKVKMLKNSNNGAVQVSKLSKCWCKTAERNAALYCMPANACPQSESCADLIAIDLLTARENWIPKSSQEEERSQEYEFSLSKLFSWMRENKVQGGQGIFLSLGPRITHRVAELLLEKRNAPTESASIDGSQEVSDFSNSSLGRSSLPLSAAGISQTSADVHHPHAQVIGEDGNVHNAAPSCTFTQLTTLGEGFGVNSVHHLSVTAYQLSTHMM</sequence>
<comment type="caution">
    <text evidence="1">The sequence shown here is derived from an EMBL/GenBank/DDBJ whole genome shotgun (WGS) entry which is preliminary data.</text>
</comment>
<name>A0ACC2WUF6_9TREE</name>
<dbReference type="EMBL" id="JASBWU010000018">
    <property type="protein sequence ID" value="KAJ9114672.1"/>
    <property type="molecule type" value="Genomic_DNA"/>
</dbReference>
<dbReference type="Proteomes" id="UP001243375">
    <property type="component" value="Unassembled WGS sequence"/>
</dbReference>
<protein>
    <submittedName>
        <fullName evidence="1">Uncharacterized protein</fullName>
    </submittedName>
</protein>
<accession>A0ACC2WUF6</accession>
<evidence type="ECO:0000313" key="2">
    <source>
        <dbReference type="Proteomes" id="UP001243375"/>
    </source>
</evidence>
<proteinExistence type="predicted"/>
<keyword evidence="2" id="KW-1185">Reference proteome</keyword>
<gene>
    <name evidence="1" type="ORF">QFC22_005548</name>
</gene>
<organism evidence="1 2">
    <name type="scientific">Naganishia vaughanmartiniae</name>
    <dbReference type="NCBI Taxonomy" id="1424756"/>
    <lineage>
        <taxon>Eukaryota</taxon>
        <taxon>Fungi</taxon>
        <taxon>Dikarya</taxon>
        <taxon>Basidiomycota</taxon>
        <taxon>Agaricomycotina</taxon>
        <taxon>Tremellomycetes</taxon>
        <taxon>Filobasidiales</taxon>
        <taxon>Filobasidiaceae</taxon>
        <taxon>Naganishia</taxon>
    </lineage>
</organism>
<reference evidence="1" key="1">
    <citation type="submission" date="2023-04" db="EMBL/GenBank/DDBJ databases">
        <title>Draft Genome sequencing of Naganishia species isolated from polar environments using Oxford Nanopore Technology.</title>
        <authorList>
            <person name="Leo P."/>
            <person name="Venkateswaran K."/>
        </authorList>
    </citation>
    <scope>NUCLEOTIDE SEQUENCE</scope>
    <source>
        <strain evidence="1">MNA-CCFEE 5425</strain>
    </source>
</reference>